<feature type="coiled-coil region" evidence="2">
    <location>
        <begin position="223"/>
        <end position="250"/>
    </location>
</feature>
<sequence>MTGGAHVIVQTPEELRRIVASFQRRVLDDPAFRQLMEAVCGHPGRLEPFTAQPRGLPGLGMAEFAALVELPSSTVRHYQRLGLITPYEVNGKFRFWIHNLIQVQSVKQWRDLGLSLEDIQAQRGRDRLGGQSVTFNPDPRRAAPGGLPGSLSALVTEKAVSFGLPGGGQAGPLRPLNSALNLLRETVWLPLEEQRVRPEPQRLFAARRDAAEDTGLPDTGRLLSEVQAARVRLEERLAALQAQVKQARQLEAALLLAQRPGDRADPPRTSEQP</sequence>
<dbReference type="InterPro" id="IPR009061">
    <property type="entry name" value="DNA-bd_dom_put_sf"/>
</dbReference>
<dbReference type="InterPro" id="IPR047057">
    <property type="entry name" value="MerR_fam"/>
</dbReference>
<comment type="caution">
    <text evidence="4">The sequence shown here is derived from an EMBL/GenBank/DDBJ whole genome shotgun (WGS) entry which is preliminary data.</text>
</comment>
<keyword evidence="5" id="KW-1185">Reference proteome</keyword>
<keyword evidence="1 4" id="KW-0238">DNA-binding</keyword>
<dbReference type="InterPro" id="IPR000551">
    <property type="entry name" value="MerR-type_HTH_dom"/>
</dbReference>
<proteinExistence type="predicted"/>
<dbReference type="Pfam" id="PF13411">
    <property type="entry name" value="MerR_1"/>
    <property type="match status" value="1"/>
</dbReference>
<dbReference type="PROSITE" id="PS50937">
    <property type="entry name" value="HTH_MERR_2"/>
    <property type="match status" value="1"/>
</dbReference>
<reference evidence="4 5" key="1">
    <citation type="submission" date="2023-07" db="EMBL/GenBank/DDBJ databases">
        <title>Genomic Encyclopedia of Type Strains, Phase IV (KMG-IV): sequencing the most valuable type-strain genomes for metagenomic binning, comparative biology and taxonomic classification.</title>
        <authorList>
            <person name="Goeker M."/>
        </authorList>
    </citation>
    <scope>NUCLEOTIDE SEQUENCE [LARGE SCALE GENOMIC DNA]</scope>
    <source>
        <strain evidence="4 5">NIO-1023</strain>
    </source>
</reference>
<dbReference type="PANTHER" id="PTHR30204:SF93">
    <property type="entry name" value="HTH MERR-TYPE DOMAIN-CONTAINING PROTEIN"/>
    <property type="match status" value="1"/>
</dbReference>
<evidence type="ECO:0000259" key="3">
    <source>
        <dbReference type="PROSITE" id="PS50937"/>
    </source>
</evidence>
<dbReference type="Proteomes" id="UP001232163">
    <property type="component" value="Unassembled WGS sequence"/>
</dbReference>
<dbReference type="GO" id="GO:0003677">
    <property type="term" value="F:DNA binding"/>
    <property type="evidence" value="ECO:0007669"/>
    <property type="project" value="UniProtKB-KW"/>
</dbReference>
<protein>
    <submittedName>
        <fullName evidence="4">DNA-binding transcriptional MerR regulator</fullName>
    </submittedName>
</protein>
<evidence type="ECO:0000256" key="1">
    <source>
        <dbReference type="ARBA" id="ARBA00023125"/>
    </source>
</evidence>
<dbReference type="SUPFAM" id="SSF46955">
    <property type="entry name" value="Putative DNA-binding domain"/>
    <property type="match status" value="1"/>
</dbReference>
<dbReference type="CDD" id="cd00592">
    <property type="entry name" value="HTH_MerR-like"/>
    <property type="match status" value="1"/>
</dbReference>
<accession>A0ABT9MCP0</accession>
<organism evidence="4 5">
    <name type="scientific">Deinococcus enclensis</name>
    <dbReference type="NCBI Taxonomy" id="1049582"/>
    <lineage>
        <taxon>Bacteria</taxon>
        <taxon>Thermotogati</taxon>
        <taxon>Deinococcota</taxon>
        <taxon>Deinococci</taxon>
        <taxon>Deinococcales</taxon>
        <taxon>Deinococcaceae</taxon>
        <taxon>Deinococcus</taxon>
    </lineage>
</organism>
<evidence type="ECO:0000256" key="2">
    <source>
        <dbReference type="SAM" id="Coils"/>
    </source>
</evidence>
<dbReference type="PANTHER" id="PTHR30204">
    <property type="entry name" value="REDOX-CYCLING DRUG-SENSING TRANSCRIPTIONAL ACTIVATOR SOXR"/>
    <property type="match status" value="1"/>
</dbReference>
<dbReference type="RefSeq" id="WP_307465845.1">
    <property type="nucleotide sequence ID" value="NZ_JAURUR010000004.1"/>
</dbReference>
<evidence type="ECO:0000313" key="4">
    <source>
        <dbReference type="EMBL" id="MDP9764357.1"/>
    </source>
</evidence>
<feature type="domain" description="HTH merR-type" evidence="3">
    <location>
        <begin position="58"/>
        <end position="125"/>
    </location>
</feature>
<keyword evidence="2" id="KW-0175">Coiled coil</keyword>
<gene>
    <name evidence="4" type="ORF">QO006_001782</name>
</gene>
<dbReference type="Gene3D" id="1.10.1660.10">
    <property type="match status" value="1"/>
</dbReference>
<dbReference type="SMART" id="SM00422">
    <property type="entry name" value="HTH_MERR"/>
    <property type="match status" value="1"/>
</dbReference>
<evidence type="ECO:0000313" key="5">
    <source>
        <dbReference type="Proteomes" id="UP001232163"/>
    </source>
</evidence>
<dbReference type="EMBL" id="JAURUR010000004">
    <property type="protein sequence ID" value="MDP9764357.1"/>
    <property type="molecule type" value="Genomic_DNA"/>
</dbReference>
<name>A0ABT9MCP0_9DEIO</name>